<dbReference type="InterPro" id="IPR029119">
    <property type="entry name" value="MutY_C"/>
</dbReference>
<dbReference type="GO" id="GO:0046872">
    <property type="term" value="F:metal ion binding"/>
    <property type="evidence" value="ECO:0007669"/>
    <property type="project" value="UniProtKB-UniRule"/>
</dbReference>
<dbReference type="Pfam" id="PF00730">
    <property type="entry name" value="HhH-GPD"/>
    <property type="match status" value="1"/>
</dbReference>
<dbReference type="CDD" id="cd00056">
    <property type="entry name" value="ENDO3c"/>
    <property type="match status" value="1"/>
</dbReference>
<dbReference type="CDD" id="cd03431">
    <property type="entry name" value="NUDIX_DNA_Glycosylase_C-MutY"/>
    <property type="match status" value="1"/>
</dbReference>
<keyword evidence="11" id="KW-0411">Iron-sulfur</keyword>
<protein>
    <recommendedName>
        <fullName evidence="5 14">Adenine DNA glycosylase</fullName>
        <ecNumber evidence="4 14">3.2.2.31</ecNumber>
    </recommendedName>
</protein>
<dbReference type="Proteomes" id="UP000435649">
    <property type="component" value="Unassembled WGS sequence"/>
</dbReference>
<keyword evidence="17" id="KW-1185">Reference proteome</keyword>
<keyword evidence="6" id="KW-0004">4Fe-4S</keyword>
<dbReference type="NCBIfam" id="TIGR01084">
    <property type="entry name" value="mutY"/>
    <property type="match status" value="1"/>
</dbReference>
<evidence type="ECO:0000256" key="2">
    <source>
        <dbReference type="ARBA" id="ARBA00002933"/>
    </source>
</evidence>
<gene>
    <name evidence="16" type="primary">mutY</name>
    <name evidence="16" type="ORF">FYJ85_13830</name>
</gene>
<dbReference type="InterPro" id="IPR005760">
    <property type="entry name" value="A/G_AdeGlyc_MutY"/>
</dbReference>
<dbReference type="PANTHER" id="PTHR42944:SF1">
    <property type="entry name" value="ADENINE DNA GLYCOSYLASE"/>
    <property type="match status" value="1"/>
</dbReference>
<evidence type="ECO:0000256" key="14">
    <source>
        <dbReference type="RuleBase" id="RU365096"/>
    </source>
</evidence>
<comment type="similarity">
    <text evidence="3 14">Belongs to the Nth/MutY family.</text>
</comment>
<comment type="function">
    <text evidence="2">Adenine glycosylase active on G-A mispairs. MutY also corrects error-prone DNA synthesis past GO lesions which are due to the oxidatively damaged form of guanine: 7,8-dihydro-8-oxoguanine (8-oxo-dGTP).</text>
</comment>
<dbReference type="InterPro" id="IPR023170">
    <property type="entry name" value="HhH_base_excis_C"/>
</dbReference>
<dbReference type="GO" id="GO:0051539">
    <property type="term" value="F:4 iron, 4 sulfur cluster binding"/>
    <property type="evidence" value="ECO:0007669"/>
    <property type="project" value="UniProtKB-UniRule"/>
</dbReference>
<dbReference type="GO" id="GO:0034039">
    <property type="term" value="F:8-oxo-7,8-dihydroguanine DNA N-glycosylase activity"/>
    <property type="evidence" value="ECO:0007669"/>
    <property type="project" value="TreeGrafter"/>
</dbReference>
<evidence type="ECO:0000313" key="17">
    <source>
        <dbReference type="Proteomes" id="UP000435649"/>
    </source>
</evidence>
<reference evidence="16 17" key="1">
    <citation type="submission" date="2019-08" db="EMBL/GenBank/DDBJ databases">
        <title>In-depth cultivation of the pig gut microbiome towards novel bacterial diversity and tailored functional studies.</title>
        <authorList>
            <person name="Wylensek D."/>
            <person name="Hitch T.C.A."/>
            <person name="Clavel T."/>
        </authorList>
    </citation>
    <scope>NUCLEOTIDE SEQUENCE [LARGE SCALE GENOMIC DNA]</scope>
    <source>
        <strain evidence="16 17">BBE-744-WT-12</strain>
    </source>
</reference>
<evidence type="ECO:0000256" key="5">
    <source>
        <dbReference type="ARBA" id="ARBA00022023"/>
    </source>
</evidence>
<dbReference type="SUPFAM" id="SSF55811">
    <property type="entry name" value="Nudix"/>
    <property type="match status" value="1"/>
</dbReference>
<evidence type="ECO:0000256" key="8">
    <source>
        <dbReference type="ARBA" id="ARBA00022763"/>
    </source>
</evidence>
<accession>A0A844G735</accession>
<dbReference type="InterPro" id="IPR011257">
    <property type="entry name" value="DNA_glycosylase"/>
</dbReference>
<dbReference type="PANTHER" id="PTHR42944">
    <property type="entry name" value="ADENINE DNA GLYCOSYLASE"/>
    <property type="match status" value="1"/>
</dbReference>
<evidence type="ECO:0000259" key="15">
    <source>
        <dbReference type="SMART" id="SM00478"/>
    </source>
</evidence>
<dbReference type="InterPro" id="IPR000445">
    <property type="entry name" value="HhH_motif"/>
</dbReference>
<dbReference type="RefSeq" id="WP_106051913.1">
    <property type="nucleotide sequence ID" value="NZ_VUNS01000015.1"/>
</dbReference>
<keyword evidence="8 14" id="KW-0227">DNA damage</keyword>
<evidence type="ECO:0000256" key="7">
    <source>
        <dbReference type="ARBA" id="ARBA00022723"/>
    </source>
</evidence>
<evidence type="ECO:0000256" key="9">
    <source>
        <dbReference type="ARBA" id="ARBA00022801"/>
    </source>
</evidence>
<keyword evidence="12" id="KW-0234">DNA repair</keyword>
<dbReference type="GO" id="GO:0006284">
    <property type="term" value="P:base-excision repair"/>
    <property type="evidence" value="ECO:0007669"/>
    <property type="project" value="UniProtKB-UniRule"/>
</dbReference>
<dbReference type="GO" id="GO:0032357">
    <property type="term" value="F:oxidized purine DNA binding"/>
    <property type="evidence" value="ECO:0007669"/>
    <property type="project" value="TreeGrafter"/>
</dbReference>
<keyword evidence="10 14" id="KW-0408">Iron</keyword>
<evidence type="ECO:0000256" key="4">
    <source>
        <dbReference type="ARBA" id="ARBA00012045"/>
    </source>
</evidence>
<dbReference type="Pfam" id="PF00633">
    <property type="entry name" value="HHH"/>
    <property type="match status" value="1"/>
</dbReference>
<dbReference type="Gene3D" id="1.10.340.30">
    <property type="entry name" value="Hypothetical protein, domain 2"/>
    <property type="match status" value="1"/>
</dbReference>
<organism evidence="16 17">
    <name type="scientific">Victivallis lenta</name>
    <dbReference type="NCBI Taxonomy" id="2606640"/>
    <lineage>
        <taxon>Bacteria</taxon>
        <taxon>Pseudomonadati</taxon>
        <taxon>Lentisphaerota</taxon>
        <taxon>Lentisphaeria</taxon>
        <taxon>Victivallales</taxon>
        <taxon>Victivallaceae</taxon>
        <taxon>Victivallis</taxon>
    </lineage>
</organism>
<evidence type="ECO:0000256" key="13">
    <source>
        <dbReference type="ARBA" id="ARBA00023295"/>
    </source>
</evidence>
<keyword evidence="13 14" id="KW-0326">Glycosidase</keyword>
<keyword evidence="9" id="KW-0378">Hydrolase</keyword>
<dbReference type="InterPro" id="IPR044298">
    <property type="entry name" value="MIG/MutY"/>
</dbReference>
<dbReference type="FunFam" id="1.10.340.30:FF:000002">
    <property type="entry name" value="Adenine DNA glycosylase"/>
    <property type="match status" value="1"/>
</dbReference>
<dbReference type="EMBL" id="VUNS01000015">
    <property type="protein sequence ID" value="MST98119.1"/>
    <property type="molecule type" value="Genomic_DNA"/>
</dbReference>
<proteinExistence type="inferred from homology"/>
<dbReference type="Gene3D" id="3.90.79.10">
    <property type="entry name" value="Nucleoside Triphosphate Pyrophosphohydrolase"/>
    <property type="match status" value="1"/>
</dbReference>
<feature type="domain" description="HhH-GPD" evidence="15">
    <location>
        <begin position="40"/>
        <end position="191"/>
    </location>
</feature>
<name>A0A844G735_9BACT</name>
<dbReference type="SMART" id="SM00478">
    <property type="entry name" value="ENDO3c"/>
    <property type="match status" value="1"/>
</dbReference>
<evidence type="ECO:0000256" key="1">
    <source>
        <dbReference type="ARBA" id="ARBA00000843"/>
    </source>
</evidence>
<dbReference type="InterPro" id="IPR015797">
    <property type="entry name" value="NUDIX_hydrolase-like_dom_sf"/>
</dbReference>
<dbReference type="SUPFAM" id="SSF48150">
    <property type="entry name" value="DNA-glycosylase"/>
    <property type="match status" value="1"/>
</dbReference>
<evidence type="ECO:0000256" key="3">
    <source>
        <dbReference type="ARBA" id="ARBA00008343"/>
    </source>
</evidence>
<comment type="caution">
    <text evidence="16">The sequence shown here is derived from an EMBL/GenBank/DDBJ whole genome shotgun (WGS) entry which is preliminary data.</text>
</comment>
<dbReference type="GO" id="GO:0006298">
    <property type="term" value="P:mismatch repair"/>
    <property type="evidence" value="ECO:0007669"/>
    <property type="project" value="TreeGrafter"/>
</dbReference>
<dbReference type="EC" id="3.2.2.31" evidence="4 14"/>
<sequence>MLTVPEEAVAPLLGWYGANKRSLPWRDNPTPYRVWISEIMLQQTRVEAVKPYYRRFMAELPDVESLAAVDDDRLMKLWEGLGYYSRARNLKKAARLVVDEYGGVFPHSRGELLKLPGVGDYTAGAVASIAMNLPEPAVDGNVLRVVSRLTGSREDIAKPQTKQAFSDALRKIYPPGRCGDFTQALMELGATVCLPNGEPMCLVCPWRGLCVACREGSTDEIPVKAAKKARSIEEKTVFLLRCGEKAAFRRRPRAGLLAGMWELPNVEGVLPAAQASAQAAQWGAEPLCAVPAGKAVHVFTHKEWHMQGFRIECGREAEAFAWMTRSEFEAALALPSAFRGFLDFLWRGR</sequence>
<dbReference type="PROSITE" id="PS01155">
    <property type="entry name" value="ENDONUCLEASE_III_2"/>
    <property type="match status" value="1"/>
</dbReference>
<evidence type="ECO:0000256" key="10">
    <source>
        <dbReference type="ARBA" id="ARBA00023004"/>
    </source>
</evidence>
<dbReference type="GO" id="GO:0035485">
    <property type="term" value="F:adenine/guanine mispair binding"/>
    <property type="evidence" value="ECO:0007669"/>
    <property type="project" value="TreeGrafter"/>
</dbReference>
<dbReference type="GO" id="GO:0000701">
    <property type="term" value="F:purine-specific mismatch base pair DNA N-glycosylase activity"/>
    <property type="evidence" value="ECO:0007669"/>
    <property type="project" value="UniProtKB-EC"/>
</dbReference>
<keyword evidence="7" id="KW-0479">Metal-binding</keyword>
<dbReference type="InterPro" id="IPR004036">
    <property type="entry name" value="Endonuclease-III-like_CS2"/>
</dbReference>
<comment type="cofactor">
    <cofactor evidence="14">
        <name>[4Fe-4S] cluster</name>
        <dbReference type="ChEBI" id="CHEBI:49883"/>
    </cofactor>
    <text evidence="14">Binds 1 [4Fe-4S] cluster.</text>
</comment>
<dbReference type="Pfam" id="PF14815">
    <property type="entry name" value="NUDIX_4"/>
    <property type="match status" value="1"/>
</dbReference>
<evidence type="ECO:0000256" key="11">
    <source>
        <dbReference type="ARBA" id="ARBA00023014"/>
    </source>
</evidence>
<evidence type="ECO:0000313" key="16">
    <source>
        <dbReference type="EMBL" id="MST98119.1"/>
    </source>
</evidence>
<evidence type="ECO:0000256" key="12">
    <source>
        <dbReference type="ARBA" id="ARBA00023204"/>
    </source>
</evidence>
<dbReference type="AlphaFoldDB" id="A0A844G735"/>
<evidence type="ECO:0000256" key="6">
    <source>
        <dbReference type="ARBA" id="ARBA00022485"/>
    </source>
</evidence>
<dbReference type="Gene3D" id="1.10.1670.10">
    <property type="entry name" value="Helix-hairpin-Helix base-excision DNA repair enzymes (C-terminal)"/>
    <property type="match status" value="1"/>
</dbReference>
<comment type="catalytic activity">
    <reaction evidence="1 14">
        <text>Hydrolyzes free adenine bases from 7,8-dihydro-8-oxoguanine:adenine mismatched double-stranded DNA, leaving an apurinic site.</text>
        <dbReference type="EC" id="3.2.2.31"/>
    </reaction>
</comment>
<dbReference type="InterPro" id="IPR003265">
    <property type="entry name" value="HhH-GPD_domain"/>
</dbReference>